<feature type="compositionally biased region" description="Basic and acidic residues" evidence="2">
    <location>
        <begin position="648"/>
        <end position="659"/>
    </location>
</feature>
<proteinExistence type="predicted"/>
<feature type="compositionally biased region" description="Basic and acidic residues" evidence="2">
    <location>
        <begin position="374"/>
        <end position="383"/>
    </location>
</feature>
<keyword evidence="4" id="KW-1185">Reference proteome</keyword>
<feature type="compositionally biased region" description="Polar residues" evidence="2">
    <location>
        <begin position="341"/>
        <end position="353"/>
    </location>
</feature>
<feature type="coiled-coil region" evidence="1">
    <location>
        <begin position="916"/>
        <end position="992"/>
    </location>
</feature>
<feature type="region of interest" description="Disordered" evidence="2">
    <location>
        <begin position="173"/>
        <end position="528"/>
    </location>
</feature>
<feature type="region of interest" description="Disordered" evidence="2">
    <location>
        <begin position="671"/>
        <end position="692"/>
    </location>
</feature>
<feature type="compositionally biased region" description="Basic and acidic residues" evidence="2">
    <location>
        <begin position="306"/>
        <end position="317"/>
    </location>
</feature>
<evidence type="ECO:0000256" key="1">
    <source>
        <dbReference type="SAM" id="Coils"/>
    </source>
</evidence>
<feature type="compositionally biased region" description="Basic and acidic residues" evidence="2">
    <location>
        <begin position="288"/>
        <end position="297"/>
    </location>
</feature>
<feature type="region of interest" description="Disordered" evidence="2">
    <location>
        <begin position="614"/>
        <end position="659"/>
    </location>
</feature>
<feature type="compositionally biased region" description="Low complexity" evidence="2">
    <location>
        <begin position="226"/>
        <end position="240"/>
    </location>
</feature>
<feature type="compositionally biased region" description="Basic and acidic residues" evidence="2">
    <location>
        <begin position="325"/>
        <end position="339"/>
    </location>
</feature>
<feature type="compositionally biased region" description="Polar residues" evidence="2">
    <location>
        <begin position="248"/>
        <end position="261"/>
    </location>
</feature>
<dbReference type="AlphaFoldDB" id="A0A0H2RX21"/>
<feature type="compositionally biased region" description="Low complexity" evidence="2">
    <location>
        <begin position="191"/>
        <end position="204"/>
    </location>
</feature>
<name>A0A0H2RX21_9AGAM</name>
<dbReference type="Proteomes" id="UP000053477">
    <property type="component" value="Unassembled WGS sequence"/>
</dbReference>
<reference evidence="3 4" key="1">
    <citation type="submission" date="2015-04" db="EMBL/GenBank/DDBJ databases">
        <title>Complete genome sequence of Schizopora paradoxa KUC8140, a cosmopolitan wood degrader in East Asia.</title>
        <authorList>
            <consortium name="DOE Joint Genome Institute"/>
            <person name="Min B."/>
            <person name="Park H."/>
            <person name="Jang Y."/>
            <person name="Kim J.-J."/>
            <person name="Kim K.H."/>
            <person name="Pangilinan J."/>
            <person name="Lipzen A."/>
            <person name="Riley R."/>
            <person name="Grigoriev I.V."/>
            <person name="Spatafora J.W."/>
            <person name="Choi I.-G."/>
        </authorList>
    </citation>
    <scope>NUCLEOTIDE SEQUENCE [LARGE SCALE GENOMIC DNA]</scope>
    <source>
        <strain evidence="3 4">KUC8140</strain>
    </source>
</reference>
<dbReference type="InParanoid" id="A0A0H2RX21"/>
<feature type="compositionally biased region" description="Polar residues" evidence="2">
    <location>
        <begin position="387"/>
        <end position="404"/>
    </location>
</feature>
<evidence type="ECO:0000313" key="4">
    <source>
        <dbReference type="Proteomes" id="UP000053477"/>
    </source>
</evidence>
<evidence type="ECO:0000256" key="2">
    <source>
        <dbReference type="SAM" id="MobiDB-lite"/>
    </source>
</evidence>
<feature type="compositionally biased region" description="Polar residues" evidence="2">
    <location>
        <begin position="274"/>
        <end position="286"/>
    </location>
</feature>
<dbReference type="EMBL" id="KQ085917">
    <property type="protein sequence ID" value="KLO16389.1"/>
    <property type="molecule type" value="Genomic_DNA"/>
</dbReference>
<feature type="coiled-coil region" evidence="1">
    <location>
        <begin position="828"/>
        <end position="883"/>
    </location>
</feature>
<sequence length="1017" mass="112257">MGYEGWLEDSADGESISRRVRGHLEALDGLEIGDYSLRIAIVIEYELPLCDLWNIESRNIWKETIAEVLEDFRTMRISPPSPKPSIYRRGDRAVLCIWELGDRGSDESAQDIFERAQRFRKLLVDRITSRELIDSAVKLRIREMLLFDWYIAPCHASLTSEYVCNTDRAERFKMQKSDRTPKPRATSSKEPSISLAQAQPSSSLPSPPAERSPQLQPVSTVPTDLVSPRRVTSTPPSSAPLQGRSDNRTVLQSSEVRSSKVTVKAKAIAPPSASDRSTALSASSAAQERARPVDRDPSSSSSAAQDRTDKSSAIRTRDPRRRPTVSKETKETEEMKETKAPSATLSRSASSKGLQAPTKLTDFQPRKPTATQELKPRSLKPDPKFSQAETTSESQNLHVQSCMTTKLPVKTPAVATQHPKIDSATSAIDHRRLGTLDSGQQTPKNGSVVLAPASTPSTTNDSFKKGTDNLPSTSSKKDLDNANSSPTIPAKRPRDDDDDVGSKKGQKTKPTESPFFPSRRSSAPTLSLTKGGLSSCIDTYGDASGASTATSADPNSSTQALLAKVRFLEKQREKDLVRLDSLFAVDNKGEAVTVVTLERKIAFLQNCNMATASSNAELSSLGRPPGSSSSTSESSAMDIDSASGRSEIGTKEYQRSHGTLEELRRQLEQAHIDKSRSDNDAKVTREAHATEVRRRCEVEKTHDDLVEQLKTSETLRKDLEEQLVQLSMTRELEKGQGDQAIHRAASLEKELRDAVLENSFTNERLEKALKRCEETEEKLAKMTKAASEGQVEFKVLRSEKLQLGSQLRGVSSELEAVKKSLVLTEEELLQTNEIRGAAEKEASDLNEELSSLRQSHTQVVKDKSAAEESLNSCRAELERTRAEFQSVSTGKDNQIADLQRKLKEKAFALHQSDSHAAQMNERLRLAHEELEKATASNRSLQERLSEAQGNIVSQGVFHSVERDNLLSAEGRAMEAEARATDAQKALKLAESVAESERFRRMAAESTIFDIFHTFKSK</sequence>
<dbReference type="STRING" id="27342.A0A0H2RX21"/>
<accession>A0A0H2RX21</accession>
<evidence type="ECO:0000313" key="3">
    <source>
        <dbReference type="EMBL" id="KLO16389.1"/>
    </source>
</evidence>
<feature type="compositionally biased region" description="Low complexity" evidence="2">
    <location>
        <begin position="513"/>
        <end position="522"/>
    </location>
</feature>
<protein>
    <submittedName>
        <fullName evidence="3">Uncharacterized protein</fullName>
    </submittedName>
</protein>
<keyword evidence="1" id="KW-0175">Coiled coil</keyword>
<organism evidence="3 4">
    <name type="scientific">Schizopora paradoxa</name>
    <dbReference type="NCBI Taxonomy" id="27342"/>
    <lineage>
        <taxon>Eukaryota</taxon>
        <taxon>Fungi</taxon>
        <taxon>Dikarya</taxon>
        <taxon>Basidiomycota</taxon>
        <taxon>Agaricomycotina</taxon>
        <taxon>Agaricomycetes</taxon>
        <taxon>Hymenochaetales</taxon>
        <taxon>Schizoporaceae</taxon>
        <taxon>Schizopora</taxon>
    </lineage>
</organism>
<gene>
    <name evidence="3" type="ORF">SCHPADRAFT_218881</name>
</gene>
<feature type="compositionally biased region" description="Low complexity" evidence="2">
    <location>
        <begin position="617"/>
        <end position="635"/>
    </location>
</feature>